<feature type="transmembrane region" description="Helical" evidence="1">
    <location>
        <begin position="59"/>
        <end position="77"/>
    </location>
</feature>
<dbReference type="STRING" id="1798540.A3B74_04440"/>
<reference evidence="2 3" key="1">
    <citation type="journal article" date="2016" name="Nat. Commun.">
        <title>Thousands of microbial genomes shed light on interconnected biogeochemical processes in an aquifer system.</title>
        <authorList>
            <person name="Anantharaman K."/>
            <person name="Brown C.T."/>
            <person name="Hug L.A."/>
            <person name="Sharon I."/>
            <person name="Castelle C.J."/>
            <person name="Probst A.J."/>
            <person name="Thomas B.C."/>
            <person name="Singh A."/>
            <person name="Wilkins M.J."/>
            <person name="Karaoz U."/>
            <person name="Brodie E.L."/>
            <person name="Williams K.H."/>
            <person name="Hubbard S.S."/>
            <person name="Banfield J.F."/>
        </authorList>
    </citation>
    <scope>NUCLEOTIDE SEQUENCE [LARGE SCALE GENOMIC DNA]</scope>
</reference>
<feature type="transmembrane region" description="Helical" evidence="1">
    <location>
        <begin position="182"/>
        <end position="208"/>
    </location>
</feature>
<comment type="caution">
    <text evidence="2">The sequence shown here is derived from an EMBL/GenBank/DDBJ whole genome shotgun (WGS) entry which is preliminary data.</text>
</comment>
<dbReference type="Gene3D" id="1.20.120.1760">
    <property type="match status" value="1"/>
</dbReference>
<accession>A0A1G2ANZ8</accession>
<feature type="transmembrane region" description="Helical" evidence="1">
    <location>
        <begin position="83"/>
        <end position="102"/>
    </location>
</feature>
<proteinExistence type="predicted"/>
<dbReference type="GO" id="GO:0016020">
    <property type="term" value="C:membrane"/>
    <property type="evidence" value="ECO:0007669"/>
    <property type="project" value="InterPro"/>
</dbReference>
<evidence type="ECO:0000256" key="1">
    <source>
        <dbReference type="SAM" id="Phobius"/>
    </source>
</evidence>
<keyword evidence="1" id="KW-1133">Transmembrane helix</keyword>
<evidence type="ECO:0000313" key="3">
    <source>
        <dbReference type="Proteomes" id="UP000177165"/>
    </source>
</evidence>
<keyword evidence="1" id="KW-0812">Transmembrane</keyword>
<dbReference type="InterPro" id="IPR043130">
    <property type="entry name" value="CDP-OH_PTrfase_TM_dom"/>
</dbReference>
<evidence type="ECO:0008006" key="4">
    <source>
        <dbReference type="Google" id="ProtNLM"/>
    </source>
</evidence>
<gene>
    <name evidence="2" type="ORF">A3B74_04440</name>
</gene>
<dbReference type="GO" id="GO:0016780">
    <property type="term" value="F:phosphotransferase activity, for other substituted phosphate groups"/>
    <property type="evidence" value="ECO:0007669"/>
    <property type="project" value="InterPro"/>
</dbReference>
<evidence type="ECO:0000313" key="2">
    <source>
        <dbReference type="EMBL" id="OGY78602.1"/>
    </source>
</evidence>
<dbReference type="InterPro" id="IPR000462">
    <property type="entry name" value="CDP-OH_P_trans"/>
</dbReference>
<protein>
    <recommendedName>
        <fullName evidence="4">CDP-alcohol phosphatidyltransferase</fullName>
    </recommendedName>
</protein>
<dbReference type="AlphaFoldDB" id="A0A1G2ANZ8"/>
<dbReference type="Proteomes" id="UP000177165">
    <property type="component" value="Unassembled WGS sequence"/>
</dbReference>
<dbReference type="EMBL" id="MHKB01000013">
    <property type="protein sequence ID" value="OGY78602.1"/>
    <property type="molecule type" value="Genomic_DNA"/>
</dbReference>
<organism evidence="2 3">
    <name type="scientific">Candidatus Kerfeldbacteria bacterium RIFCSPHIGHO2_02_FULL_42_14</name>
    <dbReference type="NCBI Taxonomy" id="1798540"/>
    <lineage>
        <taxon>Bacteria</taxon>
        <taxon>Candidatus Kerfeldiibacteriota</taxon>
    </lineage>
</organism>
<name>A0A1G2ANZ8_9BACT</name>
<keyword evidence="1" id="KW-0472">Membrane</keyword>
<dbReference type="GO" id="GO:0008654">
    <property type="term" value="P:phospholipid biosynthetic process"/>
    <property type="evidence" value="ECO:0007669"/>
    <property type="project" value="InterPro"/>
</dbReference>
<dbReference type="Pfam" id="PF01066">
    <property type="entry name" value="CDP-OH_P_transf"/>
    <property type="match status" value="1"/>
</dbReference>
<sequence>MKNIFAEQSRKGFFVYKESSFFLDRALFRFRTKADIFKNKCFHGIVTVLYEKLKIKPNVLTALGFVFGILTPLSLWYSALPWVASIFLILSVISDILDGTMARKYGLTSRWSSALDMATDIVTGTLVLLGISFLIGELTLGLVAVAVSMTQHWLHVILAWLSPKTSHTPLQGHVYTNIAFIFTWYSFGIWLYIILGGMSVILAIYHFFRARKIVGVAT</sequence>